<keyword evidence="3" id="KW-1185">Reference proteome</keyword>
<sequence length="113" mass="12539">MPQLPIFYQMSHAKMKAMLEDVLHVNASMGIVISHISNGMYSTSGDVIRAFNDSIGHSSPEDQHTHSKVFETHMTPPGGVYYPQFEPPHTSRRNSSFHGDSGFDGVRSTFQGD</sequence>
<evidence type="ECO:0000313" key="2">
    <source>
        <dbReference type="EMBL" id="KAF9590250.1"/>
    </source>
</evidence>
<protein>
    <submittedName>
        <fullName evidence="2">Uncharacterized protein</fullName>
    </submittedName>
</protein>
<proteinExistence type="predicted"/>
<dbReference type="AlphaFoldDB" id="A0A835H149"/>
<dbReference type="Proteomes" id="UP000631114">
    <property type="component" value="Unassembled WGS sequence"/>
</dbReference>
<feature type="compositionally biased region" description="Basic and acidic residues" evidence="1">
    <location>
        <begin position="59"/>
        <end position="71"/>
    </location>
</feature>
<evidence type="ECO:0000313" key="3">
    <source>
        <dbReference type="Proteomes" id="UP000631114"/>
    </source>
</evidence>
<evidence type="ECO:0000256" key="1">
    <source>
        <dbReference type="SAM" id="MobiDB-lite"/>
    </source>
</evidence>
<feature type="non-terminal residue" evidence="2">
    <location>
        <position position="113"/>
    </location>
</feature>
<dbReference type="EMBL" id="JADFTS010000009">
    <property type="protein sequence ID" value="KAF9590250.1"/>
    <property type="molecule type" value="Genomic_DNA"/>
</dbReference>
<feature type="region of interest" description="Disordered" evidence="1">
    <location>
        <begin position="55"/>
        <end position="113"/>
    </location>
</feature>
<name>A0A835H149_9MAGN</name>
<gene>
    <name evidence="2" type="ORF">IFM89_032028</name>
</gene>
<organism evidence="2 3">
    <name type="scientific">Coptis chinensis</name>
    <dbReference type="NCBI Taxonomy" id="261450"/>
    <lineage>
        <taxon>Eukaryota</taxon>
        <taxon>Viridiplantae</taxon>
        <taxon>Streptophyta</taxon>
        <taxon>Embryophyta</taxon>
        <taxon>Tracheophyta</taxon>
        <taxon>Spermatophyta</taxon>
        <taxon>Magnoliopsida</taxon>
        <taxon>Ranunculales</taxon>
        <taxon>Ranunculaceae</taxon>
        <taxon>Coptidoideae</taxon>
        <taxon>Coptis</taxon>
    </lineage>
</organism>
<comment type="caution">
    <text evidence="2">The sequence shown here is derived from an EMBL/GenBank/DDBJ whole genome shotgun (WGS) entry which is preliminary data.</text>
</comment>
<reference evidence="2 3" key="1">
    <citation type="submission" date="2020-10" db="EMBL/GenBank/DDBJ databases">
        <title>The Coptis chinensis genome and diversification of protoberbering-type alkaloids.</title>
        <authorList>
            <person name="Wang B."/>
            <person name="Shu S."/>
            <person name="Song C."/>
            <person name="Liu Y."/>
        </authorList>
    </citation>
    <scope>NUCLEOTIDE SEQUENCE [LARGE SCALE GENOMIC DNA]</scope>
    <source>
        <strain evidence="2">HL-2020</strain>
        <tissue evidence="2">Leaf</tissue>
    </source>
</reference>
<accession>A0A835H149</accession>